<evidence type="ECO:0000256" key="2">
    <source>
        <dbReference type="ARBA" id="ARBA00023002"/>
    </source>
</evidence>
<comment type="similarity">
    <text evidence="1">Belongs to the short-chain dehydrogenases/reductases (SDR) family.</text>
</comment>
<dbReference type="SUPFAM" id="SSF51735">
    <property type="entry name" value="NAD(P)-binding Rossmann-fold domains"/>
    <property type="match status" value="1"/>
</dbReference>
<evidence type="ECO:0000313" key="4">
    <source>
        <dbReference type="EMBL" id="GAA4330940.1"/>
    </source>
</evidence>
<protein>
    <submittedName>
        <fullName evidence="4">SDR family NAD(P)-dependent oxidoreductase</fullName>
    </submittedName>
</protein>
<dbReference type="Gene3D" id="3.40.50.720">
    <property type="entry name" value="NAD(P)-binding Rossmann-like Domain"/>
    <property type="match status" value="1"/>
</dbReference>
<proteinExistence type="inferred from homology"/>
<reference evidence="5" key="1">
    <citation type="journal article" date="2019" name="Int. J. Syst. Evol. Microbiol.">
        <title>The Global Catalogue of Microorganisms (GCM) 10K type strain sequencing project: providing services to taxonomists for standard genome sequencing and annotation.</title>
        <authorList>
            <consortium name="The Broad Institute Genomics Platform"/>
            <consortium name="The Broad Institute Genome Sequencing Center for Infectious Disease"/>
            <person name="Wu L."/>
            <person name="Ma J."/>
        </authorList>
    </citation>
    <scope>NUCLEOTIDE SEQUENCE [LARGE SCALE GENOMIC DNA]</scope>
    <source>
        <strain evidence="5">JCM 17804</strain>
    </source>
</reference>
<accession>A0ABP8GWF4</accession>
<dbReference type="EMBL" id="BAABGJ010000002">
    <property type="protein sequence ID" value="GAA4330940.1"/>
    <property type="molecule type" value="Genomic_DNA"/>
</dbReference>
<evidence type="ECO:0000256" key="1">
    <source>
        <dbReference type="ARBA" id="ARBA00006484"/>
    </source>
</evidence>
<evidence type="ECO:0000313" key="5">
    <source>
        <dbReference type="Proteomes" id="UP001500975"/>
    </source>
</evidence>
<feature type="region of interest" description="Disordered" evidence="3">
    <location>
        <begin position="1"/>
        <end position="38"/>
    </location>
</feature>
<evidence type="ECO:0000256" key="3">
    <source>
        <dbReference type="SAM" id="MobiDB-lite"/>
    </source>
</evidence>
<name>A0ABP8GWF4_9BURK</name>
<dbReference type="PANTHER" id="PTHR24320:SF148">
    <property type="entry name" value="NAD(P)-BINDING ROSSMANN-FOLD SUPERFAMILY PROTEIN"/>
    <property type="match status" value="1"/>
</dbReference>
<sequence>MSKRSVWDAVEEAGLESFPASDPPAWSAEAESRSPPPITTPFGFSSTADDVVSGVNLTGRRAIVTGASSGIGVETARALAQAGAEVTLAVRNPEAGRKVAEAFAESLQARLRVARLDLSSQGSVREFVSQWHGPLHILVNNAGIMALPQLERSAEGWELQFATNFMGHFALTIGLHRALAAAGGARIVSLSSSGSLFSPVNFDDLHFDFIPYAPFVAYGQSKTACTLLAVEASRRWRDEGIFANAVNPGAIATNLQKHTGGLRTPRERQKNLAQGAATSVLLAASPLLEGVGGRYFEDCQQASVVSARSAYYRGVAPYALDASNANRLWECALRLAQLST</sequence>
<dbReference type="PRINTS" id="PR00081">
    <property type="entry name" value="GDHRDH"/>
</dbReference>
<dbReference type="InterPro" id="IPR036291">
    <property type="entry name" value="NAD(P)-bd_dom_sf"/>
</dbReference>
<dbReference type="PANTHER" id="PTHR24320">
    <property type="entry name" value="RETINOL DEHYDROGENASE"/>
    <property type="match status" value="1"/>
</dbReference>
<organism evidence="4 5">
    <name type="scientific">Variovorax defluvii</name>
    <dbReference type="NCBI Taxonomy" id="913761"/>
    <lineage>
        <taxon>Bacteria</taxon>
        <taxon>Pseudomonadati</taxon>
        <taxon>Pseudomonadota</taxon>
        <taxon>Betaproteobacteria</taxon>
        <taxon>Burkholderiales</taxon>
        <taxon>Comamonadaceae</taxon>
        <taxon>Variovorax</taxon>
    </lineage>
</organism>
<dbReference type="Proteomes" id="UP001500975">
    <property type="component" value="Unassembled WGS sequence"/>
</dbReference>
<keyword evidence="5" id="KW-1185">Reference proteome</keyword>
<comment type="caution">
    <text evidence="4">The sequence shown here is derived from an EMBL/GenBank/DDBJ whole genome shotgun (WGS) entry which is preliminary data.</text>
</comment>
<dbReference type="Pfam" id="PF00106">
    <property type="entry name" value="adh_short"/>
    <property type="match status" value="1"/>
</dbReference>
<gene>
    <name evidence="4" type="ORF">GCM10023165_04940</name>
</gene>
<keyword evidence="2" id="KW-0560">Oxidoreductase</keyword>
<dbReference type="InterPro" id="IPR002347">
    <property type="entry name" value="SDR_fam"/>
</dbReference>